<keyword evidence="2" id="KW-1185">Reference proteome</keyword>
<dbReference type="EMBL" id="CAMGYJ010000007">
    <property type="protein sequence ID" value="CAI0443482.1"/>
    <property type="molecule type" value="Genomic_DNA"/>
</dbReference>
<name>A0AAV0MB41_9ROSI</name>
<proteinExistence type="predicted"/>
<gene>
    <name evidence="1" type="ORF">LITE_LOCUS27699</name>
</gene>
<dbReference type="InterPro" id="IPR039662">
    <property type="entry name" value="Cohesin_Scc3/SA"/>
</dbReference>
<dbReference type="GO" id="GO:0000785">
    <property type="term" value="C:chromatin"/>
    <property type="evidence" value="ECO:0007669"/>
    <property type="project" value="TreeGrafter"/>
</dbReference>
<protein>
    <submittedName>
        <fullName evidence="1">Uncharacterized protein</fullName>
    </submittedName>
</protein>
<dbReference type="AlphaFoldDB" id="A0AAV0MB41"/>
<dbReference type="Proteomes" id="UP001154282">
    <property type="component" value="Unassembled WGS sequence"/>
</dbReference>
<comment type="caution">
    <text evidence="1">The sequence shown here is derived from an EMBL/GenBank/DDBJ whole genome shotgun (WGS) entry which is preliminary data.</text>
</comment>
<accession>A0AAV0MB41</accession>
<dbReference type="GO" id="GO:0007062">
    <property type="term" value="P:sister chromatid cohesion"/>
    <property type="evidence" value="ECO:0007669"/>
    <property type="project" value="TreeGrafter"/>
</dbReference>
<reference evidence="1" key="1">
    <citation type="submission" date="2022-08" db="EMBL/GenBank/DDBJ databases">
        <authorList>
            <person name="Gutierrez-Valencia J."/>
        </authorList>
    </citation>
    <scope>NUCLEOTIDE SEQUENCE</scope>
</reference>
<dbReference type="GO" id="GO:0005634">
    <property type="term" value="C:nucleus"/>
    <property type="evidence" value="ECO:0007669"/>
    <property type="project" value="TreeGrafter"/>
</dbReference>
<dbReference type="PANTHER" id="PTHR11199">
    <property type="entry name" value="STROMAL ANTIGEN"/>
    <property type="match status" value="1"/>
</dbReference>
<feature type="non-terminal residue" evidence="1">
    <location>
        <position position="53"/>
    </location>
</feature>
<evidence type="ECO:0000313" key="1">
    <source>
        <dbReference type="EMBL" id="CAI0443482.1"/>
    </source>
</evidence>
<dbReference type="PANTHER" id="PTHR11199:SF0">
    <property type="entry name" value="LD34181P-RELATED"/>
    <property type="match status" value="1"/>
</dbReference>
<dbReference type="GO" id="GO:0003682">
    <property type="term" value="F:chromatin binding"/>
    <property type="evidence" value="ECO:0007669"/>
    <property type="project" value="TreeGrafter"/>
</dbReference>
<organism evidence="1 2">
    <name type="scientific">Linum tenue</name>
    <dbReference type="NCBI Taxonomy" id="586396"/>
    <lineage>
        <taxon>Eukaryota</taxon>
        <taxon>Viridiplantae</taxon>
        <taxon>Streptophyta</taxon>
        <taxon>Embryophyta</taxon>
        <taxon>Tracheophyta</taxon>
        <taxon>Spermatophyta</taxon>
        <taxon>Magnoliopsida</taxon>
        <taxon>eudicotyledons</taxon>
        <taxon>Gunneridae</taxon>
        <taxon>Pentapetalae</taxon>
        <taxon>rosids</taxon>
        <taxon>fabids</taxon>
        <taxon>Malpighiales</taxon>
        <taxon>Linaceae</taxon>
        <taxon>Linum</taxon>
    </lineage>
</organism>
<dbReference type="GO" id="GO:0008278">
    <property type="term" value="C:cohesin complex"/>
    <property type="evidence" value="ECO:0007669"/>
    <property type="project" value="TreeGrafter"/>
</dbReference>
<evidence type="ECO:0000313" key="2">
    <source>
        <dbReference type="Proteomes" id="UP001154282"/>
    </source>
</evidence>
<sequence>MAELLTMLFEACGAKYHIEKELVNETDVDDVVVALVNLARNGEVEDHQSLKRK</sequence>